<evidence type="ECO:0000313" key="3">
    <source>
        <dbReference type="Proteomes" id="UP000230233"/>
    </source>
</evidence>
<dbReference type="Proteomes" id="UP000230233">
    <property type="component" value="Chromosome X"/>
</dbReference>
<dbReference type="OrthoDB" id="10344597at2759"/>
<feature type="region of interest" description="Disordered" evidence="1">
    <location>
        <begin position="1"/>
        <end position="34"/>
    </location>
</feature>
<comment type="caution">
    <text evidence="2">The sequence shown here is derived from an EMBL/GenBank/DDBJ whole genome shotgun (WGS) entry which is preliminary data.</text>
</comment>
<keyword evidence="3" id="KW-1185">Reference proteome</keyword>
<accession>A0A2G5SPQ5</accession>
<dbReference type="EMBL" id="PDUG01000006">
    <property type="protein sequence ID" value="PIC16816.1"/>
    <property type="molecule type" value="Genomic_DNA"/>
</dbReference>
<evidence type="ECO:0000313" key="2">
    <source>
        <dbReference type="EMBL" id="PIC16816.1"/>
    </source>
</evidence>
<dbReference type="AlphaFoldDB" id="A0A2G5SPQ5"/>
<protein>
    <submittedName>
        <fullName evidence="2">Uncharacterized protein</fullName>
    </submittedName>
</protein>
<sequence length="167" mass="19339">MEAVVRSLMEKVAEQESWEEEPTDDLQEDYEDPFDEKKLDPALREYVKKEKSIAFEAFKTAKAGAIASMNEFVELLFKHNNSTYNFEKLSDTYEDLLKQAKNVSMRSAVDKIKKLNVSLMMLDNAIQRSMYEFQELVANGAIEEDSDEEKEEEDEDENAEEGEEVVE</sequence>
<name>A0A2G5SPQ5_9PELO</name>
<reference evidence="3" key="1">
    <citation type="submission" date="2017-10" db="EMBL/GenBank/DDBJ databases">
        <title>Rapid genome shrinkage in a self-fertile nematode reveals novel sperm competition proteins.</title>
        <authorList>
            <person name="Yin D."/>
            <person name="Schwarz E.M."/>
            <person name="Thomas C.G."/>
            <person name="Felde R.L."/>
            <person name="Korf I.F."/>
            <person name="Cutter A.D."/>
            <person name="Schartner C.M."/>
            <person name="Ralston E.J."/>
            <person name="Meyer B.J."/>
            <person name="Haag E.S."/>
        </authorList>
    </citation>
    <scope>NUCLEOTIDE SEQUENCE [LARGE SCALE GENOMIC DNA]</scope>
    <source>
        <strain evidence="3">JU1422</strain>
    </source>
</reference>
<feature type="compositionally biased region" description="Acidic residues" evidence="1">
    <location>
        <begin position="16"/>
        <end position="34"/>
    </location>
</feature>
<feature type="region of interest" description="Disordered" evidence="1">
    <location>
        <begin position="140"/>
        <end position="167"/>
    </location>
</feature>
<proteinExistence type="predicted"/>
<organism evidence="2 3">
    <name type="scientific">Caenorhabditis nigoni</name>
    <dbReference type="NCBI Taxonomy" id="1611254"/>
    <lineage>
        <taxon>Eukaryota</taxon>
        <taxon>Metazoa</taxon>
        <taxon>Ecdysozoa</taxon>
        <taxon>Nematoda</taxon>
        <taxon>Chromadorea</taxon>
        <taxon>Rhabditida</taxon>
        <taxon>Rhabditina</taxon>
        <taxon>Rhabditomorpha</taxon>
        <taxon>Rhabditoidea</taxon>
        <taxon>Rhabditidae</taxon>
        <taxon>Peloderinae</taxon>
        <taxon>Caenorhabditis</taxon>
    </lineage>
</organism>
<feature type="compositionally biased region" description="Acidic residues" evidence="1">
    <location>
        <begin position="142"/>
        <end position="167"/>
    </location>
</feature>
<gene>
    <name evidence="2" type="primary">Cnig_chr_X.g23283</name>
    <name evidence="2" type="ORF">B9Z55_023283</name>
</gene>
<evidence type="ECO:0000256" key="1">
    <source>
        <dbReference type="SAM" id="MobiDB-lite"/>
    </source>
</evidence>